<dbReference type="SUPFAM" id="SSF53041">
    <property type="entry name" value="Resolvase-like"/>
    <property type="match status" value="1"/>
</dbReference>
<dbReference type="HOGENOM" id="CLU_010686_18_14_9"/>
<dbReference type="InterPro" id="IPR038109">
    <property type="entry name" value="DNA_bind_recomb_sf"/>
</dbReference>
<dbReference type="InterPro" id="IPR025827">
    <property type="entry name" value="Zn_ribbon_recom_dom"/>
</dbReference>
<evidence type="ECO:0000313" key="4">
    <source>
        <dbReference type="EMBL" id="EDK33930.1"/>
    </source>
</evidence>
<evidence type="ECO:0000256" key="1">
    <source>
        <dbReference type="SAM" id="Coils"/>
    </source>
</evidence>
<dbReference type="InterPro" id="IPR011109">
    <property type="entry name" value="DNA_bind_recombinase_dom"/>
</dbReference>
<dbReference type="KEGG" id="ckl:CKL_1918"/>
<reference evidence="4 5" key="1">
    <citation type="journal article" date="2008" name="Proc. Natl. Acad. Sci. U.S.A.">
        <title>The genome of Clostridium kluyveri, a strict anaerobe with unique metabolic features.</title>
        <authorList>
            <person name="Seedorf H."/>
            <person name="Fricke W.F."/>
            <person name="Veith B."/>
            <person name="Brueggemann H."/>
            <person name="Liesegang H."/>
            <person name="Strittmatter A."/>
            <person name="Miethke M."/>
            <person name="Buckel W."/>
            <person name="Hinderberger J."/>
            <person name="Li F."/>
            <person name="Hagemeier C."/>
            <person name="Thauer R.K."/>
            <person name="Gottschalk G."/>
        </authorList>
    </citation>
    <scope>NUCLEOTIDE SEQUENCE [LARGE SCALE GENOMIC DNA]</scope>
    <source>
        <strain evidence="5">ATCC 8527 / DSM 555 / NCIMB 10680</strain>
    </source>
</reference>
<dbReference type="Proteomes" id="UP000002411">
    <property type="component" value="Chromosome"/>
</dbReference>
<dbReference type="AlphaFoldDB" id="A5MYI4"/>
<dbReference type="Gene3D" id="3.90.1750.20">
    <property type="entry name" value="Putative Large Serine Recombinase, Chain B, Domain 2"/>
    <property type="match status" value="1"/>
</dbReference>
<dbReference type="Pfam" id="PF13408">
    <property type="entry name" value="Zn_ribbon_recom"/>
    <property type="match status" value="1"/>
</dbReference>
<organism evidence="4 5">
    <name type="scientific">Clostridium kluyveri (strain ATCC 8527 / DSM 555 / NBRC 12016 / NCIMB 10680 / K1)</name>
    <dbReference type="NCBI Taxonomy" id="431943"/>
    <lineage>
        <taxon>Bacteria</taxon>
        <taxon>Bacillati</taxon>
        <taxon>Bacillota</taxon>
        <taxon>Clostridia</taxon>
        <taxon>Eubacteriales</taxon>
        <taxon>Clostridiaceae</taxon>
        <taxon>Clostridium</taxon>
    </lineage>
</organism>
<gene>
    <name evidence="4" type="ordered locus">CKL_1918</name>
</gene>
<dbReference type="GO" id="GO:0003677">
    <property type="term" value="F:DNA binding"/>
    <property type="evidence" value="ECO:0007669"/>
    <property type="project" value="InterPro"/>
</dbReference>
<dbReference type="CDD" id="cd03768">
    <property type="entry name" value="SR_ResInv"/>
    <property type="match status" value="1"/>
</dbReference>
<dbReference type="PANTHER" id="PTHR30461:SF23">
    <property type="entry name" value="DNA RECOMBINASE-RELATED"/>
    <property type="match status" value="1"/>
</dbReference>
<dbReference type="STRING" id="431943.CKL_1918"/>
<feature type="domain" description="Resolvase/invertase-type recombinase catalytic" evidence="2">
    <location>
        <begin position="5"/>
        <end position="153"/>
    </location>
</feature>
<evidence type="ECO:0000313" key="5">
    <source>
        <dbReference type="Proteomes" id="UP000002411"/>
    </source>
</evidence>
<dbReference type="PANTHER" id="PTHR30461">
    <property type="entry name" value="DNA-INVERTASE FROM LAMBDOID PROPHAGE"/>
    <property type="match status" value="1"/>
</dbReference>
<dbReference type="InterPro" id="IPR050639">
    <property type="entry name" value="SSR_resolvase"/>
</dbReference>
<dbReference type="GO" id="GO:0000150">
    <property type="term" value="F:DNA strand exchange activity"/>
    <property type="evidence" value="ECO:0007669"/>
    <property type="project" value="InterPro"/>
</dbReference>
<dbReference type="Gene3D" id="3.40.50.1390">
    <property type="entry name" value="Resolvase, N-terminal catalytic domain"/>
    <property type="match status" value="1"/>
</dbReference>
<dbReference type="EMBL" id="CP000673">
    <property type="protein sequence ID" value="EDK33930.1"/>
    <property type="molecule type" value="Genomic_DNA"/>
</dbReference>
<dbReference type="eggNOG" id="COG1961">
    <property type="taxonomic scope" value="Bacteria"/>
</dbReference>
<evidence type="ECO:0000259" key="3">
    <source>
        <dbReference type="PROSITE" id="PS51737"/>
    </source>
</evidence>
<dbReference type="PROSITE" id="PS51736">
    <property type="entry name" value="RECOMBINASES_3"/>
    <property type="match status" value="1"/>
</dbReference>
<keyword evidence="1" id="KW-0175">Coiled coil</keyword>
<dbReference type="SMART" id="SM00857">
    <property type="entry name" value="Resolvase"/>
    <property type="match status" value="1"/>
</dbReference>
<protein>
    <submittedName>
        <fullName evidence="4">Phage invertase/recombinase-related protein</fullName>
    </submittedName>
</protein>
<feature type="coiled-coil region" evidence="1">
    <location>
        <begin position="425"/>
        <end position="484"/>
    </location>
</feature>
<evidence type="ECO:0000259" key="2">
    <source>
        <dbReference type="PROSITE" id="PS51736"/>
    </source>
</evidence>
<proteinExistence type="predicted"/>
<dbReference type="InterPro" id="IPR036162">
    <property type="entry name" value="Resolvase-like_N_sf"/>
</dbReference>
<feature type="domain" description="Recombinase" evidence="3">
    <location>
        <begin position="161"/>
        <end position="315"/>
    </location>
</feature>
<keyword evidence="5" id="KW-1185">Reference proteome</keyword>
<accession>A5MYI4</accession>
<dbReference type="PROSITE" id="PS51737">
    <property type="entry name" value="RECOMBINASE_DNA_BIND"/>
    <property type="match status" value="1"/>
</dbReference>
<dbReference type="InterPro" id="IPR006119">
    <property type="entry name" value="Resolv_N"/>
</dbReference>
<name>A5MYI4_CLOK5</name>
<dbReference type="Pfam" id="PF07508">
    <property type="entry name" value="Recombinase"/>
    <property type="match status" value="1"/>
</dbReference>
<sequence length="549" mass="62721">MIIIKAAIYSRKSLFTGKGESIENQIQLCKEYGEKNLNLKNDNFIIYEDEGFSGGNTNRPKFQELLKDVKKRKFDVLMCYRLDRISRNVADFSTTLELLQQHNISFVSIKEQFDTSTPMGKAMVYISSVFAQLERETIAERIRDNMIQLAKTGRWLGGQTPLGFDSQKILYYNSEMKEKSMYKLSPVKEELKKVKLIYNKYIEFGSISLVLKYLLSNNIRGKNGGDFASMSINDILRNPVYVKSDDGVFKYLSDSGIITCGTPNGNGIMTYNKRNSKYVPKKKTEWIAAIGKHEGVIDSNTWLEVQFRLNKNKKKANPRQGTSKKSLLSGVLKCALCGAPMRVCYGRPKKDGSERIYYYMCTMKAHSAKSRCDNPNVKGPELEKAIIENIKQLNTTKILKELQVAKNEAAVSIENNFTETITKEIKDKSDQINTLLEQLAHTNANNSIASEFITSKIESLGNEIKKLNLKLEKSKDTKQENIQKKLNFEIIEKSLHEFNSSFDMIKDTSKKRLILENIIDKVYWNGNTGDVDIQLWGSKKKHTLRPVVR</sequence>
<dbReference type="Pfam" id="PF00239">
    <property type="entry name" value="Resolvase"/>
    <property type="match status" value="1"/>
</dbReference>